<reference evidence="2 3" key="1">
    <citation type="journal article" date="2018" name="BMC Genomics">
        <title>Genomic evidence for intraspecific hybridization in a clonal and extremely halotolerant yeast.</title>
        <authorList>
            <person name="Gostincar C."/>
            <person name="Stajich J.E."/>
            <person name="Zupancic J."/>
            <person name="Zalar P."/>
            <person name="Gunde-Cimerman N."/>
        </authorList>
    </citation>
    <scope>NUCLEOTIDE SEQUENCE [LARGE SCALE GENOMIC DNA]</scope>
    <source>
        <strain evidence="2 3">EXF-151</strain>
    </source>
</reference>
<feature type="signal peptide" evidence="1">
    <location>
        <begin position="1"/>
        <end position="20"/>
    </location>
</feature>
<evidence type="ECO:0000313" key="2">
    <source>
        <dbReference type="EMBL" id="RMY62612.1"/>
    </source>
</evidence>
<evidence type="ECO:0008006" key="4">
    <source>
        <dbReference type="Google" id="ProtNLM"/>
    </source>
</evidence>
<dbReference type="Proteomes" id="UP000270230">
    <property type="component" value="Unassembled WGS sequence"/>
</dbReference>
<keyword evidence="1" id="KW-0732">Signal</keyword>
<protein>
    <recommendedName>
        <fullName evidence="4">Fungal N-terminal domain-containing protein</fullName>
    </recommendedName>
</protein>
<evidence type="ECO:0000313" key="3">
    <source>
        <dbReference type="Proteomes" id="UP000270230"/>
    </source>
</evidence>
<organism evidence="2 3">
    <name type="scientific">Hortaea werneckii</name>
    <name type="common">Black yeast</name>
    <name type="synonym">Cladosporium werneckii</name>
    <dbReference type="NCBI Taxonomy" id="91943"/>
    <lineage>
        <taxon>Eukaryota</taxon>
        <taxon>Fungi</taxon>
        <taxon>Dikarya</taxon>
        <taxon>Ascomycota</taxon>
        <taxon>Pezizomycotina</taxon>
        <taxon>Dothideomycetes</taxon>
        <taxon>Dothideomycetidae</taxon>
        <taxon>Mycosphaerellales</taxon>
        <taxon>Teratosphaeriaceae</taxon>
        <taxon>Hortaea</taxon>
    </lineage>
</organism>
<evidence type="ECO:0000256" key="1">
    <source>
        <dbReference type="SAM" id="SignalP"/>
    </source>
</evidence>
<dbReference type="AlphaFoldDB" id="A0A3M7DEE6"/>
<gene>
    <name evidence="2" type="ORF">D0865_00327</name>
</gene>
<name>A0A3M7DEE6_HORWE</name>
<dbReference type="EMBL" id="QWIN01000009">
    <property type="protein sequence ID" value="RMY62612.1"/>
    <property type="molecule type" value="Genomic_DNA"/>
</dbReference>
<feature type="chain" id="PRO_5018014022" description="Fungal N-terminal domain-containing protein" evidence="1">
    <location>
        <begin position="21"/>
        <end position="450"/>
    </location>
</feature>
<proteinExistence type="predicted"/>
<dbReference type="OrthoDB" id="3838324at2759"/>
<accession>A0A3M7DEE6</accession>
<dbReference type="VEuPathDB" id="FungiDB:BTJ68_12815"/>
<sequence length="450" mass="50746">MEAAGVALAIPPVVLLCVAAARELRKLTETMKTANKTLLSLLSRIERMRLYLDSLRGLTSQLINPQERSMMLAFNENSYKATLKELHGLILDVAARTQHGVLLRVYWVAQRAKAEKYLSELEQHEREMLLMLSLISAHSHLRTEHDVDAIKSTVQRQSSIKPKFQLSDEMIDEEAGSEDSTLVDGLQDYPSRPIAVWHGYVLREGFSDAYLKARDRLADAAYYGDWESVIEMLEIGQLDFGENWASAVRLKPRSEADYVSFWTPLHQAALLRAPNHVVSRLTAAGAMKTIRTNWAEDIFCHRDLTPAEIARGQGFSDLAGELAPTIYHFVPPNVLQILQDGLHSMIVEDLNGNWWLDKLVLPDLHALTELEVPEMVFPIPRVMVRLYRGYQGHSLTSSRSIIFVWMVASLWSKKQAAGRKKTPHGASLKTRYIKSSGPCCLIISTDCDEL</sequence>
<comment type="caution">
    <text evidence="2">The sequence shown here is derived from an EMBL/GenBank/DDBJ whole genome shotgun (WGS) entry which is preliminary data.</text>
</comment>